<sequence length="62" mass="7163">MQTMLLFDWYCNDLINVAIIILGSFGTYQWKALTVLVLCCICCGACCFILARRFRPICYKTK</sequence>
<feature type="transmembrane region" description="Helical" evidence="1">
    <location>
        <begin position="7"/>
        <end position="26"/>
    </location>
</feature>
<keyword evidence="1" id="KW-0812">Transmembrane</keyword>
<name>A0A2P2L3F1_RHIMU</name>
<keyword evidence="1" id="KW-0472">Membrane</keyword>
<dbReference type="EMBL" id="GGEC01031997">
    <property type="protein sequence ID" value="MBX12481.1"/>
    <property type="molecule type" value="Transcribed_RNA"/>
</dbReference>
<evidence type="ECO:0000313" key="3">
    <source>
        <dbReference type="EMBL" id="MBX12481.1"/>
    </source>
</evidence>
<evidence type="ECO:0000256" key="1">
    <source>
        <dbReference type="SAM" id="Phobius"/>
    </source>
</evidence>
<reference evidence="2" key="1">
    <citation type="submission" date="2018-02" db="EMBL/GenBank/DDBJ databases">
        <title>Rhizophora mucronata_Transcriptome.</title>
        <authorList>
            <person name="Meera S.P."/>
            <person name="Sreeshan A."/>
            <person name="Augustine A."/>
        </authorList>
    </citation>
    <scope>NUCLEOTIDE SEQUENCE</scope>
    <source>
        <tissue evidence="2">Leaf</tissue>
    </source>
</reference>
<accession>A0A2P2L3F1</accession>
<protein>
    <submittedName>
        <fullName evidence="3">Glycine-rich RNA-binding protein 3</fullName>
    </submittedName>
</protein>
<evidence type="ECO:0000313" key="2">
    <source>
        <dbReference type="EMBL" id="MBX12480.1"/>
    </source>
</evidence>
<dbReference type="AlphaFoldDB" id="A0A2P2L3F1"/>
<keyword evidence="1" id="KW-1133">Transmembrane helix</keyword>
<feature type="transmembrane region" description="Helical" evidence="1">
    <location>
        <begin position="32"/>
        <end position="51"/>
    </location>
</feature>
<dbReference type="EMBL" id="GGEC01031996">
    <property type="protein sequence ID" value="MBX12480.1"/>
    <property type="molecule type" value="Transcribed_RNA"/>
</dbReference>
<organism evidence="2">
    <name type="scientific">Rhizophora mucronata</name>
    <name type="common">Asiatic mangrove</name>
    <dbReference type="NCBI Taxonomy" id="61149"/>
    <lineage>
        <taxon>Eukaryota</taxon>
        <taxon>Viridiplantae</taxon>
        <taxon>Streptophyta</taxon>
        <taxon>Embryophyta</taxon>
        <taxon>Tracheophyta</taxon>
        <taxon>Spermatophyta</taxon>
        <taxon>Magnoliopsida</taxon>
        <taxon>eudicotyledons</taxon>
        <taxon>Gunneridae</taxon>
        <taxon>Pentapetalae</taxon>
        <taxon>rosids</taxon>
        <taxon>fabids</taxon>
        <taxon>Malpighiales</taxon>
        <taxon>Rhizophoraceae</taxon>
        <taxon>Rhizophora</taxon>
    </lineage>
</organism>
<proteinExistence type="predicted"/>